<evidence type="ECO:0000313" key="2">
    <source>
        <dbReference type="EMBL" id="WMW77370.1"/>
    </source>
</evidence>
<dbReference type="InterPro" id="IPR029044">
    <property type="entry name" value="Nucleotide-diphossugar_trans"/>
</dbReference>
<reference evidence="2" key="1">
    <citation type="submission" date="2023-09" db="EMBL/GenBank/DDBJ databases">
        <title>Flavobacterium sp. 20NA77.7 isolated from freshwater.</title>
        <authorList>
            <person name="Le V."/>
            <person name="Ko S.-R."/>
            <person name="Ahn C.-Y."/>
            <person name="Oh H.-M."/>
        </authorList>
    </citation>
    <scope>NUCLEOTIDE SEQUENCE</scope>
    <source>
        <strain evidence="2">20NA77.7</strain>
    </source>
</reference>
<dbReference type="EMBL" id="CP133721">
    <property type="protein sequence ID" value="WMW77370.1"/>
    <property type="molecule type" value="Genomic_DNA"/>
</dbReference>
<keyword evidence="2" id="KW-0328">Glycosyltransferase</keyword>
<protein>
    <submittedName>
        <fullName evidence="2">Glycosyltransferase</fullName>
        <ecNumber evidence="2">2.4.-.-</ecNumber>
    </submittedName>
</protein>
<dbReference type="RefSeq" id="WP_309531745.1">
    <property type="nucleotide sequence ID" value="NZ_CP133721.1"/>
</dbReference>
<dbReference type="GO" id="GO:0016757">
    <property type="term" value="F:glycosyltransferase activity"/>
    <property type="evidence" value="ECO:0007669"/>
    <property type="project" value="UniProtKB-KW"/>
</dbReference>
<proteinExistence type="predicted"/>
<gene>
    <name evidence="2" type="ORF">RF683_07700</name>
</gene>
<feature type="domain" description="Glycosyltransferase 2-like" evidence="1">
    <location>
        <begin position="7"/>
        <end position="166"/>
    </location>
</feature>
<sequence length="292" mass="34814">MNNFSLSVVMITYGHEKYIREAIEGVLMQNCNFEIELIIADDCSPDDTESVVQNIIKSHPKGNIIKYIKHQKNKGMMPNFNFAIKAATGKYIALCEGDDYWIDPLKLQKQVNFLETNIDYIMICHGIKELKNDTLKDVDWRFDKTRLKFRLQDYLYQLFFHTSSVVFRNIELPEYINSTKILNGDYAVFSYILTKGKLYYFNESMSVYRIHLGGVTNSPLHKEGIKVFESKKYIFEHLNAITKFKYNKFIKLNFVIENQILLMNLRKNRYSINRFKYWFYKLQYKFLLLFEK</sequence>
<name>A0ABY9R9T6_9FLAO</name>
<dbReference type="Gene3D" id="3.90.550.10">
    <property type="entry name" value="Spore Coat Polysaccharide Biosynthesis Protein SpsA, Chain A"/>
    <property type="match status" value="1"/>
</dbReference>
<evidence type="ECO:0000313" key="3">
    <source>
        <dbReference type="Proteomes" id="UP001180481"/>
    </source>
</evidence>
<keyword evidence="2" id="KW-0808">Transferase</keyword>
<evidence type="ECO:0000259" key="1">
    <source>
        <dbReference type="Pfam" id="PF00535"/>
    </source>
</evidence>
<dbReference type="PANTHER" id="PTHR22916:SF3">
    <property type="entry name" value="UDP-GLCNAC:BETAGAL BETA-1,3-N-ACETYLGLUCOSAMINYLTRANSFERASE-LIKE PROTEIN 1"/>
    <property type="match status" value="1"/>
</dbReference>
<dbReference type="Pfam" id="PF00535">
    <property type="entry name" value="Glycos_transf_2"/>
    <property type="match status" value="1"/>
</dbReference>
<dbReference type="InterPro" id="IPR001173">
    <property type="entry name" value="Glyco_trans_2-like"/>
</dbReference>
<dbReference type="PANTHER" id="PTHR22916">
    <property type="entry name" value="GLYCOSYLTRANSFERASE"/>
    <property type="match status" value="1"/>
</dbReference>
<dbReference type="EC" id="2.4.-.-" evidence="2"/>
<accession>A0ABY9R9T6</accession>
<keyword evidence="3" id="KW-1185">Reference proteome</keyword>
<dbReference type="SUPFAM" id="SSF53448">
    <property type="entry name" value="Nucleotide-diphospho-sugar transferases"/>
    <property type="match status" value="1"/>
</dbReference>
<dbReference type="Proteomes" id="UP001180481">
    <property type="component" value="Chromosome"/>
</dbReference>
<organism evidence="2 3">
    <name type="scientific">Flavobacterium nakdongensis</name>
    <dbReference type="NCBI Taxonomy" id="3073563"/>
    <lineage>
        <taxon>Bacteria</taxon>
        <taxon>Pseudomonadati</taxon>
        <taxon>Bacteroidota</taxon>
        <taxon>Flavobacteriia</taxon>
        <taxon>Flavobacteriales</taxon>
        <taxon>Flavobacteriaceae</taxon>
        <taxon>Flavobacterium</taxon>
    </lineage>
</organism>